<dbReference type="Pfam" id="PF00078">
    <property type="entry name" value="RVT_1"/>
    <property type="match status" value="1"/>
</dbReference>
<dbReference type="Gene3D" id="3.10.10.10">
    <property type="entry name" value="HIV Type 1 Reverse Transcriptase, subunit A, domain 1"/>
    <property type="match status" value="1"/>
</dbReference>
<comment type="caution">
    <text evidence="2">The sequence shown here is derived from an EMBL/GenBank/DDBJ whole genome shotgun (WGS) entry which is preliminary data.</text>
</comment>
<dbReference type="EMBL" id="BGPR01005602">
    <property type="protein sequence ID" value="GBN11694.1"/>
    <property type="molecule type" value="Genomic_DNA"/>
</dbReference>
<proteinExistence type="predicted"/>
<dbReference type="PANTHER" id="PTHR47331:SF5">
    <property type="entry name" value="RIBONUCLEASE H"/>
    <property type="match status" value="1"/>
</dbReference>
<name>A0A4Y2LB43_ARAVE</name>
<dbReference type="Gene3D" id="3.30.70.270">
    <property type="match status" value="1"/>
</dbReference>
<evidence type="ECO:0000259" key="1">
    <source>
        <dbReference type="Pfam" id="PF00078"/>
    </source>
</evidence>
<dbReference type="GO" id="GO:0071897">
    <property type="term" value="P:DNA biosynthetic process"/>
    <property type="evidence" value="ECO:0007669"/>
    <property type="project" value="UniProtKB-ARBA"/>
</dbReference>
<gene>
    <name evidence="2" type="ORF">AVEN_184849_1</name>
</gene>
<organism evidence="2 3">
    <name type="scientific">Araneus ventricosus</name>
    <name type="common">Orbweaver spider</name>
    <name type="synonym">Epeira ventricosa</name>
    <dbReference type="NCBI Taxonomy" id="182803"/>
    <lineage>
        <taxon>Eukaryota</taxon>
        <taxon>Metazoa</taxon>
        <taxon>Ecdysozoa</taxon>
        <taxon>Arthropoda</taxon>
        <taxon>Chelicerata</taxon>
        <taxon>Arachnida</taxon>
        <taxon>Araneae</taxon>
        <taxon>Araneomorphae</taxon>
        <taxon>Entelegynae</taxon>
        <taxon>Araneoidea</taxon>
        <taxon>Araneidae</taxon>
        <taxon>Araneus</taxon>
    </lineage>
</organism>
<feature type="domain" description="Reverse transcriptase" evidence="1">
    <location>
        <begin position="343"/>
        <end position="496"/>
    </location>
</feature>
<dbReference type="AlphaFoldDB" id="A0A4Y2LB43"/>
<keyword evidence="3" id="KW-1185">Reference proteome</keyword>
<dbReference type="Proteomes" id="UP000499080">
    <property type="component" value="Unassembled WGS sequence"/>
</dbReference>
<dbReference type="PANTHER" id="PTHR47331">
    <property type="entry name" value="PHD-TYPE DOMAIN-CONTAINING PROTEIN"/>
    <property type="match status" value="1"/>
</dbReference>
<protein>
    <recommendedName>
        <fullName evidence="1">Reverse transcriptase domain-containing protein</fullName>
    </recommendedName>
</protein>
<dbReference type="InterPro" id="IPR000477">
    <property type="entry name" value="RT_dom"/>
</dbReference>
<dbReference type="InterPro" id="IPR043502">
    <property type="entry name" value="DNA/RNA_pol_sf"/>
</dbReference>
<evidence type="ECO:0000313" key="2">
    <source>
        <dbReference type="EMBL" id="GBN11694.1"/>
    </source>
</evidence>
<dbReference type="Pfam" id="PF05380">
    <property type="entry name" value="Peptidase_A17"/>
    <property type="match status" value="1"/>
</dbReference>
<dbReference type="OrthoDB" id="5967017at2759"/>
<accession>A0A4Y2LB43</accession>
<dbReference type="InterPro" id="IPR008042">
    <property type="entry name" value="Retrotrans_Pao"/>
</dbReference>
<dbReference type="InterPro" id="IPR043128">
    <property type="entry name" value="Rev_trsase/Diguanyl_cyclase"/>
</dbReference>
<reference evidence="2 3" key="1">
    <citation type="journal article" date="2019" name="Sci. Rep.">
        <title>Orb-weaving spider Araneus ventricosus genome elucidates the spidroin gene catalogue.</title>
        <authorList>
            <person name="Kono N."/>
            <person name="Nakamura H."/>
            <person name="Ohtoshi R."/>
            <person name="Moran D.A.P."/>
            <person name="Shinohara A."/>
            <person name="Yoshida Y."/>
            <person name="Fujiwara M."/>
            <person name="Mori M."/>
            <person name="Tomita M."/>
            <person name="Arakawa K."/>
        </authorList>
    </citation>
    <scope>NUCLEOTIDE SEQUENCE [LARGE SCALE GENOMIC DNA]</scope>
</reference>
<sequence length="737" mass="85364">MTIGNKRKTINILLDNASQLCFLKKEIADEMKLPVIRREKLLVYVFGSRDPIEKIYEVVQFTLCNSRDPEKSIKIEALLTEVISSSPFKESANKLEQMLSRKNIKLSNASVSFGNEFSLLIGAQYFWEIHSGKKEKLTKTLFVIDTIFGKVVQGRISPIDLNCVKNVSVCKIECCSALNENLKQFWELDSMGINDTGNISECDENLIARFENNLKFKNGRYETKLFWDKNTNELHNNFEIEKRRFEKLCMRMKENNWLFNEYTTIVADQLNFNILEESSSNNEGNSFHMPHSAVVRTDKETTKVRMVFDASSKGKGHKSLNDCLAPGPPLNPKILDVLLRFREFEYAFCSDIQGAFLTIGIAEEDRDYLRFFWFPDIQDSKSYKILRMTRVPFGVTSSPFMLAATIKYHIRKYKQERSEAYEMLNSSLYVDDLFYGANTVNEALDLSTSAVEILKDANMNLRKFKTNSEELRNLWYERGMIEGEDSSVRPLKVLGIIWNIKDDTFKLDVQPILNMIENLKNSKRWDDELPTELKKSWEIWCSQIYILKDLTFERKYFSFPLNQAKELELHIFSDASPRALGAVSYFRYVSYDGRISTSFITAKSREAPLKKLTLPRLELMGAVIAARILRYLKVNLNFPISRVYLWSDSLIDLHWIKGAASKWKPFVSNRVIDIQSSTDPANWHHCSGKDNPADYISRGASAERLMNSSMWIHGPEWLRQKEENWPKGSNCKFSPDE</sequence>
<evidence type="ECO:0000313" key="3">
    <source>
        <dbReference type="Proteomes" id="UP000499080"/>
    </source>
</evidence>
<dbReference type="SUPFAM" id="SSF56672">
    <property type="entry name" value="DNA/RNA polymerases"/>
    <property type="match status" value="1"/>
</dbReference>